<dbReference type="AlphaFoldDB" id="A0A246BTM0"/>
<accession>A0A246BTM0</accession>
<protein>
    <submittedName>
        <fullName evidence="1">Uncharacterized protein</fullName>
    </submittedName>
</protein>
<dbReference type="EMBL" id="NHMK01000003">
    <property type="protein sequence ID" value="OWL99025.1"/>
    <property type="molecule type" value="Genomic_DNA"/>
</dbReference>
<evidence type="ECO:0000313" key="2">
    <source>
        <dbReference type="Proteomes" id="UP000197208"/>
    </source>
</evidence>
<dbReference type="Proteomes" id="UP000197208">
    <property type="component" value="Unassembled WGS sequence"/>
</dbReference>
<comment type="caution">
    <text evidence="1">The sequence shown here is derived from an EMBL/GenBank/DDBJ whole genome shotgun (WGS) entry which is preliminary data.</text>
</comment>
<evidence type="ECO:0000313" key="1">
    <source>
        <dbReference type="EMBL" id="OWL99025.1"/>
    </source>
</evidence>
<sequence length="136" mass="15593">MPEVGLLPFLRTSSRFTFGSTRPAWRSSRGVWSICCHSSMKRSSLMLMWVVGSPANFQTRNVARPRCSSVRRAPMASLLVRRISAHQSRSDLASQRRPSRSMLRRESSSLRFLRGRRQYTIWLSISPAFRSPAMSM</sequence>
<name>A0A246BTM0_9DEIO</name>
<keyword evidence="2" id="KW-1185">Reference proteome</keyword>
<proteinExistence type="predicted"/>
<gene>
    <name evidence="1" type="ORF">CBQ26_00770</name>
</gene>
<reference evidence="1 2" key="1">
    <citation type="submission" date="2017-05" db="EMBL/GenBank/DDBJ databases">
        <title>De novo genome assembly of Deniococcus indicus strain DR1.</title>
        <authorList>
            <person name="Chauhan D."/>
            <person name="Yennamalli R.M."/>
            <person name="Priyadarshini R."/>
        </authorList>
    </citation>
    <scope>NUCLEOTIDE SEQUENCE [LARGE SCALE GENOMIC DNA]</scope>
    <source>
        <strain evidence="1 2">DR1</strain>
    </source>
</reference>
<organism evidence="1 2">
    <name type="scientific">Deinococcus indicus</name>
    <dbReference type="NCBI Taxonomy" id="223556"/>
    <lineage>
        <taxon>Bacteria</taxon>
        <taxon>Thermotogati</taxon>
        <taxon>Deinococcota</taxon>
        <taxon>Deinococci</taxon>
        <taxon>Deinococcales</taxon>
        <taxon>Deinococcaceae</taxon>
        <taxon>Deinococcus</taxon>
    </lineage>
</organism>